<evidence type="ECO:0000256" key="8">
    <source>
        <dbReference type="SAM" id="MobiDB-lite"/>
    </source>
</evidence>
<evidence type="ECO:0000256" key="6">
    <source>
        <dbReference type="ARBA" id="ARBA00022989"/>
    </source>
</evidence>
<keyword evidence="6 9" id="KW-1133">Transmembrane helix</keyword>
<keyword evidence="4" id="KW-1003">Cell membrane</keyword>
<keyword evidence="5 9" id="KW-0812">Transmembrane</keyword>
<dbReference type="GO" id="GO:0005886">
    <property type="term" value="C:plasma membrane"/>
    <property type="evidence" value="ECO:0007669"/>
    <property type="project" value="UniProtKB-SubCell"/>
</dbReference>
<keyword evidence="7 9" id="KW-0472">Membrane</keyword>
<evidence type="ECO:0000313" key="10">
    <source>
        <dbReference type="EMBL" id="ABP54095.1"/>
    </source>
</evidence>
<dbReference type="Pfam" id="PF01032">
    <property type="entry name" value="FecCD"/>
    <property type="match status" value="1"/>
</dbReference>
<evidence type="ECO:0000256" key="1">
    <source>
        <dbReference type="ARBA" id="ARBA00004651"/>
    </source>
</evidence>
<proteinExistence type="inferred from homology"/>
<sequence length="356" mass="36634">MPSNPTTGWRRPRPHPVRTTTTSPRPRHRGTGLLLLSAVLVIGTFASATVGTRAIPLATTWDAVTAFDPTNSAHLLVVHQRIPRALLGVVVGVSLGVAGAVMQALTRNPLADPGLLGVNAGAATAIAAGITFFGVTEPSAYMWLGVLGAGIAGAIVYLLGGLRTGTNPVRLVLAGAALTVVLMALTHLILVNSTEQIYDRYWHWMVGSLAGRGTDVLIAAGLLTTAGLLLAHALARPLDAAMLGEELSRSLGGRPTQVWATAGLAVIVLAGAATAAAGPIAFLGLAAPHLARLLAGVDHRWVLPYSGALAAALIVVADTLGRALPASGEVSVGIMVSILGGPFFVLLVRRRRMVRL</sequence>
<accession>A4X5E5</accession>
<feature type="transmembrane region" description="Helical" evidence="9">
    <location>
        <begin position="140"/>
        <end position="159"/>
    </location>
</feature>
<evidence type="ECO:0000256" key="5">
    <source>
        <dbReference type="ARBA" id="ARBA00022692"/>
    </source>
</evidence>
<dbReference type="GO" id="GO:0033214">
    <property type="term" value="P:siderophore-iron import into cell"/>
    <property type="evidence" value="ECO:0007669"/>
    <property type="project" value="TreeGrafter"/>
</dbReference>
<dbReference type="HOGENOM" id="CLU_013016_1_0_11"/>
<dbReference type="EMBL" id="CP000667">
    <property type="protein sequence ID" value="ABP54095.1"/>
    <property type="molecule type" value="Genomic_DNA"/>
</dbReference>
<evidence type="ECO:0000256" key="2">
    <source>
        <dbReference type="ARBA" id="ARBA00007935"/>
    </source>
</evidence>
<evidence type="ECO:0000256" key="7">
    <source>
        <dbReference type="ARBA" id="ARBA00023136"/>
    </source>
</evidence>
<dbReference type="Proteomes" id="UP000000235">
    <property type="component" value="Chromosome"/>
</dbReference>
<dbReference type="GO" id="GO:0022857">
    <property type="term" value="F:transmembrane transporter activity"/>
    <property type="evidence" value="ECO:0007669"/>
    <property type="project" value="InterPro"/>
</dbReference>
<dbReference type="FunFam" id="1.10.3470.10:FF:000001">
    <property type="entry name" value="Vitamin B12 ABC transporter permease BtuC"/>
    <property type="match status" value="1"/>
</dbReference>
<keyword evidence="11" id="KW-1185">Reference proteome</keyword>
<protein>
    <submittedName>
        <fullName evidence="10">Transport system permease protein</fullName>
    </submittedName>
</protein>
<dbReference type="CDD" id="cd06550">
    <property type="entry name" value="TM_ABC_iron-siderophores_like"/>
    <property type="match status" value="1"/>
</dbReference>
<feature type="transmembrane region" description="Helical" evidence="9">
    <location>
        <begin position="216"/>
        <end position="235"/>
    </location>
</feature>
<gene>
    <name evidence="10" type="ordered locus">Strop_1630</name>
</gene>
<feature type="transmembrane region" description="Helical" evidence="9">
    <location>
        <begin position="114"/>
        <end position="134"/>
    </location>
</feature>
<evidence type="ECO:0000313" key="11">
    <source>
        <dbReference type="Proteomes" id="UP000000235"/>
    </source>
</evidence>
<comment type="similarity">
    <text evidence="2">Belongs to the binding-protein-dependent transport system permease family. FecCD subfamily.</text>
</comment>
<dbReference type="PANTHER" id="PTHR30472:SF1">
    <property type="entry name" value="FE(3+) DICITRATE TRANSPORT SYSTEM PERMEASE PROTEIN FECC-RELATED"/>
    <property type="match status" value="1"/>
</dbReference>
<dbReference type="PANTHER" id="PTHR30472">
    <property type="entry name" value="FERRIC ENTEROBACTIN TRANSPORT SYSTEM PERMEASE PROTEIN"/>
    <property type="match status" value="1"/>
</dbReference>
<dbReference type="Gene3D" id="1.10.3470.10">
    <property type="entry name" value="ABC transporter involved in vitamin B12 uptake, BtuC"/>
    <property type="match status" value="1"/>
</dbReference>
<organism evidence="10 11">
    <name type="scientific">Salinispora tropica (strain ATCC BAA-916 / DSM 44818 / JCM 13857 / NBRC 105044 / CNB-440)</name>
    <dbReference type="NCBI Taxonomy" id="369723"/>
    <lineage>
        <taxon>Bacteria</taxon>
        <taxon>Bacillati</taxon>
        <taxon>Actinomycetota</taxon>
        <taxon>Actinomycetes</taxon>
        <taxon>Micromonosporales</taxon>
        <taxon>Micromonosporaceae</taxon>
        <taxon>Salinispora</taxon>
    </lineage>
</organism>
<dbReference type="eggNOG" id="COG0609">
    <property type="taxonomic scope" value="Bacteria"/>
</dbReference>
<reference evidence="11" key="1">
    <citation type="journal article" date="2007" name="Proc. Natl. Acad. Sci. U.S.A.">
        <title>Genome sequencing reveals complex secondary metabolome in the marine actinomycete Salinispora tropica.</title>
        <authorList>
            <person name="Udwary D.W."/>
            <person name="Zeigler L."/>
            <person name="Asolkar R.N."/>
            <person name="Singan V."/>
            <person name="Lapidus A."/>
            <person name="Fenical W."/>
            <person name="Jensen P.R."/>
            <person name="Moore B.S."/>
        </authorList>
    </citation>
    <scope>NUCLEOTIDE SEQUENCE [LARGE SCALE GENOMIC DNA]</scope>
    <source>
        <strain evidence="11">ATCC BAA-916 / DSM 44818 / CNB-440</strain>
    </source>
</reference>
<dbReference type="AlphaFoldDB" id="A4X5E5"/>
<feature type="transmembrane region" description="Helical" evidence="9">
    <location>
        <begin position="82"/>
        <end position="102"/>
    </location>
</feature>
<dbReference type="KEGG" id="stp:Strop_1630"/>
<feature type="transmembrane region" description="Helical" evidence="9">
    <location>
        <begin position="171"/>
        <end position="190"/>
    </location>
</feature>
<name>A4X5E5_SALTO</name>
<comment type="subcellular location">
    <subcellularLocation>
        <location evidence="1">Cell membrane</location>
        <topology evidence="1">Multi-pass membrane protein</topology>
    </subcellularLocation>
</comment>
<feature type="transmembrane region" description="Helical" evidence="9">
    <location>
        <begin position="33"/>
        <end position="55"/>
    </location>
</feature>
<dbReference type="InterPro" id="IPR037294">
    <property type="entry name" value="ABC_BtuC-like"/>
</dbReference>
<evidence type="ECO:0000256" key="9">
    <source>
        <dbReference type="SAM" id="Phobius"/>
    </source>
</evidence>
<feature type="transmembrane region" description="Helical" evidence="9">
    <location>
        <begin position="330"/>
        <end position="348"/>
    </location>
</feature>
<dbReference type="STRING" id="369723.Strop_1630"/>
<dbReference type="SUPFAM" id="SSF81345">
    <property type="entry name" value="ABC transporter involved in vitamin B12 uptake, BtuC"/>
    <property type="match status" value="1"/>
</dbReference>
<evidence type="ECO:0000256" key="3">
    <source>
        <dbReference type="ARBA" id="ARBA00022448"/>
    </source>
</evidence>
<feature type="region of interest" description="Disordered" evidence="8">
    <location>
        <begin position="1"/>
        <end position="29"/>
    </location>
</feature>
<dbReference type="InterPro" id="IPR000522">
    <property type="entry name" value="ABC_transptr_permease_BtuC"/>
</dbReference>
<evidence type="ECO:0000256" key="4">
    <source>
        <dbReference type="ARBA" id="ARBA00022475"/>
    </source>
</evidence>
<keyword evidence="3" id="KW-0813">Transport</keyword>